<name>A0A0A8Y2K0_ARUDO</name>
<dbReference type="EMBL" id="GBRH01277489">
    <property type="protein sequence ID" value="JAD20406.1"/>
    <property type="molecule type" value="Transcribed_RNA"/>
</dbReference>
<protein>
    <submittedName>
        <fullName evidence="1">Uncharacterized protein</fullName>
    </submittedName>
</protein>
<accession>A0A0A8Y2K0</accession>
<reference evidence="1" key="2">
    <citation type="journal article" date="2015" name="Data Brief">
        <title>Shoot transcriptome of the giant reed, Arundo donax.</title>
        <authorList>
            <person name="Barrero R.A."/>
            <person name="Guerrero F.D."/>
            <person name="Moolhuijzen P."/>
            <person name="Goolsby J.A."/>
            <person name="Tidwell J."/>
            <person name="Bellgard S.E."/>
            <person name="Bellgard M.I."/>
        </authorList>
    </citation>
    <scope>NUCLEOTIDE SEQUENCE</scope>
    <source>
        <tissue evidence="1">Shoot tissue taken approximately 20 cm above the soil surface</tissue>
    </source>
</reference>
<proteinExistence type="predicted"/>
<organism evidence="1">
    <name type="scientific">Arundo donax</name>
    <name type="common">Giant reed</name>
    <name type="synonym">Donax arundinaceus</name>
    <dbReference type="NCBI Taxonomy" id="35708"/>
    <lineage>
        <taxon>Eukaryota</taxon>
        <taxon>Viridiplantae</taxon>
        <taxon>Streptophyta</taxon>
        <taxon>Embryophyta</taxon>
        <taxon>Tracheophyta</taxon>
        <taxon>Spermatophyta</taxon>
        <taxon>Magnoliopsida</taxon>
        <taxon>Liliopsida</taxon>
        <taxon>Poales</taxon>
        <taxon>Poaceae</taxon>
        <taxon>PACMAD clade</taxon>
        <taxon>Arundinoideae</taxon>
        <taxon>Arundineae</taxon>
        <taxon>Arundo</taxon>
    </lineage>
</organism>
<evidence type="ECO:0000313" key="1">
    <source>
        <dbReference type="EMBL" id="JAD20406.1"/>
    </source>
</evidence>
<sequence length="10" mass="1089">MRARGAGNRT</sequence>
<reference evidence="1" key="1">
    <citation type="submission" date="2014-09" db="EMBL/GenBank/DDBJ databases">
        <authorList>
            <person name="Magalhaes I.L.F."/>
            <person name="Oliveira U."/>
            <person name="Santos F.R."/>
            <person name="Vidigal T.H.D.A."/>
            <person name="Brescovit A.D."/>
            <person name="Santos A.J."/>
        </authorList>
    </citation>
    <scope>NUCLEOTIDE SEQUENCE</scope>
    <source>
        <tissue evidence="1">Shoot tissue taken approximately 20 cm above the soil surface</tissue>
    </source>
</reference>